<name>A0AB38V1N8_9MYCO</name>
<dbReference type="Proteomes" id="UP000279331">
    <property type="component" value="Unassembled WGS sequence"/>
</dbReference>
<organism evidence="2 3">
    <name type="scientific">Mycobacterium persicum</name>
    <dbReference type="NCBI Taxonomy" id="1487726"/>
    <lineage>
        <taxon>Bacteria</taxon>
        <taxon>Bacillati</taxon>
        <taxon>Actinomycetota</taxon>
        <taxon>Actinomycetes</taxon>
        <taxon>Mycobacteriales</taxon>
        <taxon>Mycobacteriaceae</taxon>
        <taxon>Mycobacterium</taxon>
    </lineage>
</organism>
<dbReference type="AlphaFoldDB" id="A0AB38V1N8"/>
<accession>A0AB38V1N8</accession>
<sequence length="76" mass="8311">MRNFGLRTGLATARAGGPSRPHPIPKEFVALVHKLLSRVGPPTPDTDQYPSQYRAPAGLPHLVDRACGRPACHKRF</sequence>
<dbReference type="EMBL" id="UPHL01000158">
    <property type="protein sequence ID" value="VAZ86515.1"/>
    <property type="molecule type" value="Genomic_DNA"/>
</dbReference>
<evidence type="ECO:0000313" key="3">
    <source>
        <dbReference type="Proteomes" id="UP000279331"/>
    </source>
</evidence>
<comment type="caution">
    <text evidence="2">The sequence shown here is derived from an EMBL/GenBank/DDBJ whole genome shotgun (WGS) entry which is preliminary data.</text>
</comment>
<reference evidence="2 3" key="1">
    <citation type="submission" date="2018-09" db="EMBL/GenBank/DDBJ databases">
        <authorList>
            <person name="Tagini F."/>
        </authorList>
    </citation>
    <scope>NUCLEOTIDE SEQUENCE [LARGE SCALE GENOMIC DNA]</scope>
    <source>
        <strain evidence="2 3">MK42</strain>
    </source>
</reference>
<protein>
    <submittedName>
        <fullName evidence="2">Uncharacterized protein</fullName>
    </submittedName>
</protein>
<proteinExistence type="predicted"/>
<evidence type="ECO:0000256" key="1">
    <source>
        <dbReference type="SAM" id="MobiDB-lite"/>
    </source>
</evidence>
<feature type="region of interest" description="Disordered" evidence="1">
    <location>
        <begin position="1"/>
        <end position="23"/>
    </location>
</feature>
<gene>
    <name evidence="2" type="ORF">LAUMK42_05364</name>
</gene>
<evidence type="ECO:0000313" key="2">
    <source>
        <dbReference type="EMBL" id="VAZ86515.1"/>
    </source>
</evidence>